<proteinExistence type="predicted"/>
<keyword evidence="4" id="KW-1185">Reference proteome</keyword>
<protein>
    <submittedName>
        <fullName evidence="3">Uncharacterized protein</fullName>
    </submittedName>
</protein>
<gene>
    <name evidence="3" type="ORF">V5O48_006053</name>
</gene>
<sequence length="285" mass="29776">MFTSDQVVEVGGIGQTTSSPSTTSSNSQIPPASSGDTPGSSTTQSGTPISGTFTSAPNGETIDTSRSETQSPESATQSSGITSVNPTSGSAAQTSGSPIHTLESANQTSGSSTQTQPPSQTPTSSASHRALLGPIIGGTLGGLFGLGLIISALWLFYSHKRRQQTRAHQPEPDVSDFGVDPFPYGRDAKTRRSQPIPEKLPLSPKHMQAEAKQSPDMTPPSGTTNAAMREPNTLTVPGERINQQATLGNAAGLTTDELVMELNQRIRWNDNETLPEYPGSERGGT</sequence>
<reference evidence="3 4" key="1">
    <citation type="submission" date="2024-02" db="EMBL/GenBank/DDBJ databases">
        <title>A draft genome for the cacao thread blight pathogen Marasmius crinis-equi.</title>
        <authorList>
            <person name="Cohen S.P."/>
            <person name="Baruah I.K."/>
            <person name="Amoako-Attah I."/>
            <person name="Bukari Y."/>
            <person name="Meinhardt L.W."/>
            <person name="Bailey B.A."/>
        </authorList>
    </citation>
    <scope>NUCLEOTIDE SEQUENCE [LARGE SCALE GENOMIC DNA]</scope>
    <source>
        <strain evidence="3 4">GH-76</strain>
    </source>
</reference>
<evidence type="ECO:0000256" key="2">
    <source>
        <dbReference type="SAM" id="Phobius"/>
    </source>
</evidence>
<name>A0ABR3FL35_9AGAR</name>
<keyword evidence="2" id="KW-0472">Membrane</keyword>
<dbReference type="EMBL" id="JBAHYK010000262">
    <property type="protein sequence ID" value="KAL0575923.1"/>
    <property type="molecule type" value="Genomic_DNA"/>
</dbReference>
<evidence type="ECO:0000313" key="3">
    <source>
        <dbReference type="EMBL" id="KAL0575923.1"/>
    </source>
</evidence>
<feature type="region of interest" description="Disordered" evidence="1">
    <location>
        <begin position="1"/>
        <end position="127"/>
    </location>
</feature>
<feature type="compositionally biased region" description="Polar residues" evidence="1">
    <location>
        <begin position="53"/>
        <end position="106"/>
    </location>
</feature>
<feature type="compositionally biased region" description="Low complexity" evidence="1">
    <location>
        <begin position="16"/>
        <end position="52"/>
    </location>
</feature>
<keyword evidence="2" id="KW-1133">Transmembrane helix</keyword>
<dbReference type="Proteomes" id="UP001465976">
    <property type="component" value="Unassembled WGS sequence"/>
</dbReference>
<feature type="compositionally biased region" description="Low complexity" evidence="1">
    <location>
        <begin position="107"/>
        <end position="125"/>
    </location>
</feature>
<feature type="region of interest" description="Disordered" evidence="1">
    <location>
        <begin position="164"/>
        <end position="229"/>
    </location>
</feature>
<evidence type="ECO:0000313" key="4">
    <source>
        <dbReference type="Proteomes" id="UP001465976"/>
    </source>
</evidence>
<comment type="caution">
    <text evidence="3">The sequence shown here is derived from an EMBL/GenBank/DDBJ whole genome shotgun (WGS) entry which is preliminary data.</text>
</comment>
<evidence type="ECO:0000256" key="1">
    <source>
        <dbReference type="SAM" id="MobiDB-lite"/>
    </source>
</evidence>
<organism evidence="3 4">
    <name type="scientific">Marasmius crinis-equi</name>
    <dbReference type="NCBI Taxonomy" id="585013"/>
    <lineage>
        <taxon>Eukaryota</taxon>
        <taxon>Fungi</taxon>
        <taxon>Dikarya</taxon>
        <taxon>Basidiomycota</taxon>
        <taxon>Agaricomycotina</taxon>
        <taxon>Agaricomycetes</taxon>
        <taxon>Agaricomycetidae</taxon>
        <taxon>Agaricales</taxon>
        <taxon>Marasmiineae</taxon>
        <taxon>Marasmiaceae</taxon>
        <taxon>Marasmius</taxon>
    </lineage>
</organism>
<keyword evidence="2" id="KW-0812">Transmembrane</keyword>
<accession>A0ABR3FL35</accession>
<feature type="transmembrane region" description="Helical" evidence="2">
    <location>
        <begin position="131"/>
        <end position="157"/>
    </location>
</feature>